<reference evidence="2" key="1">
    <citation type="submission" date="2022-11" db="UniProtKB">
        <authorList>
            <consortium name="WormBaseParasite"/>
        </authorList>
    </citation>
    <scope>IDENTIFICATION</scope>
</reference>
<dbReference type="WBParaSite" id="ES5_v2.g24570.t1">
    <property type="protein sequence ID" value="ES5_v2.g24570.t1"/>
    <property type="gene ID" value="ES5_v2.g24570"/>
</dbReference>
<dbReference type="Proteomes" id="UP000887579">
    <property type="component" value="Unplaced"/>
</dbReference>
<name>A0AC34G4M0_9BILA</name>
<organism evidence="1 2">
    <name type="scientific">Panagrolaimus sp. ES5</name>
    <dbReference type="NCBI Taxonomy" id="591445"/>
    <lineage>
        <taxon>Eukaryota</taxon>
        <taxon>Metazoa</taxon>
        <taxon>Ecdysozoa</taxon>
        <taxon>Nematoda</taxon>
        <taxon>Chromadorea</taxon>
        <taxon>Rhabditida</taxon>
        <taxon>Tylenchina</taxon>
        <taxon>Panagrolaimomorpha</taxon>
        <taxon>Panagrolaimoidea</taxon>
        <taxon>Panagrolaimidae</taxon>
        <taxon>Panagrolaimus</taxon>
    </lineage>
</organism>
<evidence type="ECO:0000313" key="1">
    <source>
        <dbReference type="Proteomes" id="UP000887579"/>
    </source>
</evidence>
<evidence type="ECO:0000313" key="2">
    <source>
        <dbReference type="WBParaSite" id="ES5_v2.g24570.t1"/>
    </source>
</evidence>
<proteinExistence type="predicted"/>
<accession>A0AC34G4M0</accession>
<protein>
    <submittedName>
        <fullName evidence="2">Uncharacterized protein</fullName>
    </submittedName>
</protein>
<sequence>MKCTVTLRDLLTEICAPFSFVDISTIIEGWAHKVSRSNPKKTEAAKVFLKKLYDDGNLQGGKKYTGFEAANAMIEAKTEGGKRLFKAEELLRADQIATVTVAPLDAQDDSDEFEAEDEEEEIIVGDEDTGARVLRRSQRLARNALQNQAEQKIDEMYRNVERLVN</sequence>